<dbReference type="EMBL" id="BHZD01000001">
    <property type="protein sequence ID" value="GCD47787.1"/>
    <property type="molecule type" value="Genomic_DNA"/>
</dbReference>
<comment type="caution">
    <text evidence="2">The sequence shown here is derived from an EMBL/GenBank/DDBJ whole genome shotgun (WGS) entry which is preliminary data.</text>
</comment>
<evidence type="ECO:0000313" key="2">
    <source>
        <dbReference type="EMBL" id="GCD47787.1"/>
    </source>
</evidence>
<evidence type="ECO:0000256" key="1">
    <source>
        <dbReference type="SAM" id="MobiDB-lite"/>
    </source>
</evidence>
<organism evidence="2 3">
    <name type="scientific">Streptomyces paromomycinus</name>
    <name type="common">Streptomyces rimosus subsp. paromomycinus</name>
    <dbReference type="NCBI Taxonomy" id="92743"/>
    <lineage>
        <taxon>Bacteria</taxon>
        <taxon>Bacillati</taxon>
        <taxon>Actinomycetota</taxon>
        <taxon>Actinomycetes</taxon>
        <taxon>Kitasatosporales</taxon>
        <taxon>Streptomycetaceae</taxon>
        <taxon>Streptomyces</taxon>
    </lineage>
</organism>
<feature type="compositionally biased region" description="Pro residues" evidence="1">
    <location>
        <begin position="82"/>
        <end position="119"/>
    </location>
</feature>
<dbReference type="Proteomes" id="UP000286746">
    <property type="component" value="Unassembled WGS sequence"/>
</dbReference>
<proteinExistence type="predicted"/>
<sequence length="187" mass="19276">MNLRGLLRRRSPATHCPACGSTDVLWEDEGVYGAGELLWWCASCLHQWHPGDLGTGADGGSAAPANGAVSVLPTQPTAAVPPANPATPTPAAPPAPSAPPAVPPPPLQPPPNAPGPVPAPATVAERVMHAAGLIPLGPCPGAYEPWPCRCARCGRATSPTYRQVRDEGVGCACSTGRRRKPRFLTRP</sequence>
<reference evidence="2 3" key="1">
    <citation type="submission" date="2018-11" db="EMBL/GenBank/DDBJ databases">
        <title>Whole genome sequence of Streptomyces paromomycinus NBRC 15454(T).</title>
        <authorList>
            <person name="Komaki H."/>
            <person name="Tamura T."/>
        </authorList>
    </citation>
    <scope>NUCLEOTIDE SEQUENCE [LARGE SCALE GENOMIC DNA]</scope>
    <source>
        <strain evidence="2 3">NBRC 15454</strain>
    </source>
</reference>
<accession>A0A401WEN7</accession>
<feature type="region of interest" description="Disordered" evidence="1">
    <location>
        <begin position="74"/>
        <end position="119"/>
    </location>
</feature>
<dbReference type="RefSeq" id="WP_125057825.1">
    <property type="nucleotide sequence ID" value="NZ_BHZD01000001.1"/>
</dbReference>
<evidence type="ECO:0000313" key="3">
    <source>
        <dbReference type="Proteomes" id="UP000286746"/>
    </source>
</evidence>
<keyword evidence="3" id="KW-1185">Reference proteome</keyword>
<dbReference type="AlphaFoldDB" id="A0A401WEN7"/>
<gene>
    <name evidence="2" type="ORF">GKJPGBOP_07580</name>
</gene>
<name>A0A401WEN7_STREY</name>
<protein>
    <submittedName>
        <fullName evidence="2">Uncharacterized protein</fullName>
    </submittedName>
</protein>